<dbReference type="Pfam" id="PF13408">
    <property type="entry name" value="Zn_ribbon_recom"/>
    <property type="match status" value="1"/>
</dbReference>
<dbReference type="AlphaFoldDB" id="A0A1D8GCT4"/>
<dbReference type="InterPro" id="IPR006119">
    <property type="entry name" value="Resolv_N"/>
</dbReference>
<reference evidence="2 3" key="1">
    <citation type="submission" date="2016-09" db="EMBL/GenBank/DDBJ databases">
        <title>Genomic analysis reveals versatility of anaerobic energy metabolism of Geosporobacter ferrireducens IRF9 of phylum Firmicutes.</title>
        <authorList>
            <person name="Kim S.-J."/>
        </authorList>
    </citation>
    <scope>NUCLEOTIDE SEQUENCE [LARGE SCALE GENOMIC DNA]</scope>
    <source>
        <strain evidence="2 3">IRF9</strain>
    </source>
</reference>
<dbReference type="Pfam" id="PF00239">
    <property type="entry name" value="Resolvase"/>
    <property type="match status" value="1"/>
</dbReference>
<evidence type="ECO:0000259" key="1">
    <source>
        <dbReference type="PROSITE" id="PS51737"/>
    </source>
</evidence>
<dbReference type="Gene3D" id="3.90.1750.20">
    <property type="entry name" value="Putative Large Serine Recombinase, Chain B, Domain 2"/>
    <property type="match status" value="1"/>
</dbReference>
<name>A0A1D8GCT4_9FIRM</name>
<accession>A0A1D8GCT4</accession>
<evidence type="ECO:0000313" key="2">
    <source>
        <dbReference type="EMBL" id="AOT68721.1"/>
    </source>
</evidence>
<keyword evidence="3" id="KW-1185">Reference proteome</keyword>
<gene>
    <name evidence="2" type="ORF">Gferi_03485</name>
</gene>
<dbReference type="RefSeq" id="WP_069974296.1">
    <property type="nucleotide sequence ID" value="NZ_CP017269.1"/>
</dbReference>
<dbReference type="InterPro" id="IPR036162">
    <property type="entry name" value="Resolvase-like_N_sf"/>
</dbReference>
<dbReference type="PANTHER" id="PTHR30461:SF23">
    <property type="entry name" value="DNA RECOMBINASE-RELATED"/>
    <property type="match status" value="1"/>
</dbReference>
<dbReference type="Gene3D" id="3.40.50.1390">
    <property type="entry name" value="Resolvase, N-terminal catalytic domain"/>
    <property type="match status" value="1"/>
</dbReference>
<protein>
    <recommendedName>
        <fullName evidence="1">Recombinase domain-containing protein</fullName>
    </recommendedName>
</protein>
<dbReference type="SUPFAM" id="SSF53041">
    <property type="entry name" value="Resolvase-like"/>
    <property type="match status" value="1"/>
</dbReference>
<dbReference type="PROSITE" id="PS51737">
    <property type="entry name" value="RECOMBINASE_DNA_BIND"/>
    <property type="match status" value="1"/>
</dbReference>
<dbReference type="InterPro" id="IPR038109">
    <property type="entry name" value="DNA_bind_recomb_sf"/>
</dbReference>
<proteinExistence type="predicted"/>
<feature type="domain" description="Recombinase" evidence="1">
    <location>
        <begin position="166"/>
        <end position="306"/>
    </location>
</feature>
<dbReference type="STRING" id="1424294.Gferi_03485"/>
<organism evidence="2 3">
    <name type="scientific">Geosporobacter ferrireducens</name>
    <dbReference type="NCBI Taxonomy" id="1424294"/>
    <lineage>
        <taxon>Bacteria</taxon>
        <taxon>Bacillati</taxon>
        <taxon>Bacillota</taxon>
        <taxon>Clostridia</taxon>
        <taxon>Peptostreptococcales</taxon>
        <taxon>Thermotaleaceae</taxon>
        <taxon>Geosporobacter</taxon>
    </lineage>
</organism>
<dbReference type="InterPro" id="IPR025827">
    <property type="entry name" value="Zn_ribbon_recom_dom"/>
</dbReference>
<dbReference type="PANTHER" id="PTHR30461">
    <property type="entry name" value="DNA-INVERTASE FROM LAMBDOID PROPHAGE"/>
    <property type="match status" value="1"/>
</dbReference>
<dbReference type="Proteomes" id="UP000095743">
    <property type="component" value="Chromosome"/>
</dbReference>
<dbReference type="GO" id="GO:0000150">
    <property type="term" value="F:DNA strand exchange activity"/>
    <property type="evidence" value="ECO:0007669"/>
    <property type="project" value="InterPro"/>
</dbReference>
<dbReference type="EMBL" id="CP017269">
    <property type="protein sequence ID" value="AOT68721.1"/>
    <property type="molecule type" value="Genomic_DNA"/>
</dbReference>
<dbReference type="SMART" id="SM00857">
    <property type="entry name" value="Resolvase"/>
    <property type="match status" value="1"/>
</dbReference>
<evidence type="ECO:0000313" key="3">
    <source>
        <dbReference type="Proteomes" id="UP000095743"/>
    </source>
</evidence>
<dbReference type="KEGG" id="gfe:Gferi_03485"/>
<sequence>MSKYIIAMYIRLSMEDTKTDSLSIPNQRLLLGRYIDTLEQNDVEILEFVDNGYSGVNFERPAVQELLELVRQSKINCIIVKDFSRFGRNSIETGYFIEHVFPLFRTRFISVSDNFDTNDYKEDTGGMAVAFKYLMHEYYSLDLSRKTKSAKYTKMKRGEYISEVCCYGYKKGTDGHLAIDEEAAAVVRRIFTLALETKNAQEIVKALYADKIPTPGEYRASKGKGFHDISRCGGIWQRSSVLRILTDERYIGTYIMGKRTLKEVGGKRSRLKDESEWFKIPNHHPAIIEKAVYEQVQAKLLHFKCEKHNHEYVLRGKIVCGCCQHAMNRAPRKEPVFVCRYTKVDASAPCNGMEIKEGELETMLFDIISKQAQVILNTDNLNDIGEMELRSEQQAEYWKLISRCQDNKRNLYERYVMQEINTGQYAELKAGLDAELNHLNRIYTAISAQAAKLKADCEENNKAREFAEDISKETGLTQELMELLIDKVFIYPGNRIEISWKVTDFSDFQNRRDTHGEERNKGCHLLPRGDRRPVVAGSSKGIPARICQGTRI</sequence>
<dbReference type="InterPro" id="IPR011109">
    <property type="entry name" value="DNA_bind_recombinase_dom"/>
</dbReference>
<dbReference type="InterPro" id="IPR050639">
    <property type="entry name" value="SSR_resolvase"/>
</dbReference>
<dbReference type="OrthoDB" id="9804620at2"/>
<dbReference type="Pfam" id="PF07508">
    <property type="entry name" value="Recombinase"/>
    <property type="match status" value="1"/>
</dbReference>
<dbReference type="GO" id="GO:0003677">
    <property type="term" value="F:DNA binding"/>
    <property type="evidence" value="ECO:0007669"/>
    <property type="project" value="InterPro"/>
</dbReference>